<dbReference type="AlphaFoldDB" id="A0AAJ0BM00"/>
<evidence type="ECO:0008006" key="4">
    <source>
        <dbReference type="Google" id="ProtNLM"/>
    </source>
</evidence>
<accession>A0AAJ0BM00</accession>
<keyword evidence="1" id="KW-0732">Signal</keyword>
<evidence type="ECO:0000256" key="1">
    <source>
        <dbReference type="SAM" id="SignalP"/>
    </source>
</evidence>
<feature type="signal peptide" evidence="1">
    <location>
        <begin position="1"/>
        <end position="20"/>
    </location>
</feature>
<reference evidence="2" key="1">
    <citation type="submission" date="2023-06" db="EMBL/GenBank/DDBJ databases">
        <title>Genome-scale phylogeny and comparative genomics of the fungal order Sordariales.</title>
        <authorList>
            <consortium name="Lawrence Berkeley National Laboratory"/>
            <person name="Hensen N."/>
            <person name="Bonometti L."/>
            <person name="Westerberg I."/>
            <person name="Brannstrom I.O."/>
            <person name="Guillou S."/>
            <person name="Cros-Aarteil S."/>
            <person name="Calhoun S."/>
            <person name="Haridas S."/>
            <person name="Kuo A."/>
            <person name="Mondo S."/>
            <person name="Pangilinan J."/>
            <person name="Riley R."/>
            <person name="Labutti K."/>
            <person name="Andreopoulos B."/>
            <person name="Lipzen A."/>
            <person name="Chen C."/>
            <person name="Yanf M."/>
            <person name="Daum C."/>
            <person name="Ng V."/>
            <person name="Clum A."/>
            <person name="Steindorff A."/>
            <person name="Ohm R."/>
            <person name="Martin F."/>
            <person name="Silar P."/>
            <person name="Natvig D."/>
            <person name="Lalanne C."/>
            <person name="Gautier V."/>
            <person name="Ament-Velasquez S.L."/>
            <person name="Kruys A."/>
            <person name="Hutchinson M.I."/>
            <person name="Powell A.J."/>
            <person name="Barry K."/>
            <person name="Miller A.N."/>
            <person name="Grigoriev I.V."/>
            <person name="Debuchy R."/>
            <person name="Gladieux P."/>
            <person name="Thoren M.H."/>
            <person name="Johannesson H."/>
        </authorList>
    </citation>
    <scope>NUCLEOTIDE SEQUENCE</scope>
    <source>
        <strain evidence="2">PSN4</strain>
    </source>
</reference>
<sequence>MKAFGVGLALQCFVWRLAAAGRDDAGAVGVHNLAGGGRQWCVGVLQQQPKVWPGRDSDASGWVTRCSEHAHVPGVACNTCPTVCLARAFLGPEPRLGLSSCLLPAAPNTFGV</sequence>
<protein>
    <recommendedName>
        <fullName evidence="4">Secreted protein</fullName>
    </recommendedName>
</protein>
<evidence type="ECO:0000313" key="2">
    <source>
        <dbReference type="EMBL" id="KAK1760749.1"/>
    </source>
</evidence>
<comment type="caution">
    <text evidence="2">The sequence shown here is derived from an EMBL/GenBank/DDBJ whole genome shotgun (WGS) entry which is preliminary data.</text>
</comment>
<feature type="chain" id="PRO_5042471477" description="Secreted protein" evidence="1">
    <location>
        <begin position="21"/>
        <end position="112"/>
    </location>
</feature>
<name>A0AAJ0BM00_9PEZI</name>
<dbReference type="EMBL" id="MU839827">
    <property type="protein sequence ID" value="KAK1760749.1"/>
    <property type="molecule type" value="Genomic_DNA"/>
</dbReference>
<organism evidence="2 3">
    <name type="scientific">Echria macrotheca</name>
    <dbReference type="NCBI Taxonomy" id="438768"/>
    <lineage>
        <taxon>Eukaryota</taxon>
        <taxon>Fungi</taxon>
        <taxon>Dikarya</taxon>
        <taxon>Ascomycota</taxon>
        <taxon>Pezizomycotina</taxon>
        <taxon>Sordariomycetes</taxon>
        <taxon>Sordariomycetidae</taxon>
        <taxon>Sordariales</taxon>
        <taxon>Schizotheciaceae</taxon>
        <taxon>Echria</taxon>
    </lineage>
</organism>
<keyword evidence="3" id="KW-1185">Reference proteome</keyword>
<evidence type="ECO:0000313" key="3">
    <source>
        <dbReference type="Proteomes" id="UP001239445"/>
    </source>
</evidence>
<gene>
    <name evidence="2" type="ORF">QBC47DRAFT_13658</name>
</gene>
<proteinExistence type="predicted"/>
<dbReference type="Proteomes" id="UP001239445">
    <property type="component" value="Unassembled WGS sequence"/>
</dbReference>